<dbReference type="AlphaFoldDB" id="A0AA38I4L7"/>
<feature type="transmembrane region" description="Helical" evidence="10">
    <location>
        <begin position="51"/>
        <end position="75"/>
    </location>
</feature>
<dbReference type="GO" id="GO:0005886">
    <property type="term" value="C:plasma membrane"/>
    <property type="evidence" value="ECO:0007669"/>
    <property type="project" value="UniProtKB-SubCell"/>
</dbReference>
<dbReference type="InterPro" id="IPR004117">
    <property type="entry name" value="7tm6_olfct_rcpt"/>
</dbReference>
<comment type="caution">
    <text evidence="11">The sequence shown here is derived from an EMBL/GenBank/DDBJ whole genome shotgun (WGS) entry which is preliminary data.</text>
</comment>
<evidence type="ECO:0000256" key="2">
    <source>
        <dbReference type="ARBA" id="ARBA00022475"/>
    </source>
</evidence>
<evidence type="ECO:0000256" key="3">
    <source>
        <dbReference type="ARBA" id="ARBA00022606"/>
    </source>
</evidence>
<feature type="transmembrane region" description="Helical" evidence="10">
    <location>
        <begin position="177"/>
        <end position="205"/>
    </location>
</feature>
<feature type="transmembrane region" description="Helical" evidence="10">
    <location>
        <begin position="252"/>
        <end position="273"/>
    </location>
</feature>
<feature type="transmembrane region" description="Helical" evidence="10">
    <location>
        <begin position="129"/>
        <end position="148"/>
    </location>
</feature>
<evidence type="ECO:0000313" key="12">
    <source>
        <dbReference type="Proteomes" id="UP001168821"/>
    </source>
</evidence>
<keyword evidence="8 10" id="KW-0675">Receptor</keyword>
<evidence type="ECO:0000256" key="6">
    <source>
        <dbReference type="ARBA" id="ARBA00022989"/>
    </source>
</evidence>
<evidence type="ECO:0000256" key="9">
    <source>
        <dbReference type="ARBA" id="ARBA00023224"/>
    </source>
</evidence>
<gene>
    <name evidence="11" type="ORF">Zmor_020490</name>
</gene>
<keyword evidence="12" id="KW-1185">Reference proteome</keyword>
<accession>A0AA38I4L7</accession>
<keyword evidence="6 10" id="KW-1133">Transmembrane helix</keyword>
<comment type="similarity">
    <text evidence="10">Belongs to the insect chemoreceptor superfamily. Heteromeric odorant receptor channel (TC 1.A.69) family.</text>
</comment>
<evidence type="ECO:0000256" key="1">
    <source>
        <dbReference type="ARBA" id="ARBA00004651"/>
    </source>
</evidence>
<dbReference type="PANTHER" id="PTHR21137:SF35">
    <property type="entry name" value="ODORANT RECEPTOR 19A-RELATED"/>
    <property type="match status" value="1"/>
</dbReference>
<dbReference type="EMBL" id="JALNTZ010000006">
    <property type="protein sequence ID" value="KAJ3648709.1"/>
    <property type="molecule type" value="Genomic_DNA"/>
</dbReference>
<dbReference type="GO" id="GO:0005549">
    <property type="term" value="F:odorant binding"/>
    <property type="evidence" value="ECO:0007669"/>
    <property type="project" value="InterPro"/>
</dbReference>
<evidence type="ECO:0000256" key="8">
    <source>
        <dbReference type="ARBA" id="ARBA00023170"/>
    </source>
</evidence>
<feature type="transmembrane region" description="Helical" evidence="10">
    <location>
        <begin position="285"/>
        <end position="306"/>
    </location>
</feature>
<evidence type="ECO:0000256" key="10">
    <source>
        <dbReference type="RuleBase" id="RU351113"/>
    </source>
</evidence>
<dbReference type="Pfam" id="PF02949">
    <property type="entry name" value="7tm_6"/>
    <property type="match status" value="1"/>
</dbReference>
<keyword evidence="9 10" id="KW-0807">Transducer</keyword>
<dbReference type="GO" id="GO:0007165">
    <property type="term" value="P:signal transduction"/>
    <property type="evidence" value="ECO:0007669"/>
    <property type="project" value="UniProtKB-KW"/>
</dbReference>
<evidence type="ECO:0000313" key="11">
    <source>
        <dbReference type="EMBL" id="KAJ3648709.1"/>
    </source>
</evidence>
<sequence>MKKYDWKETIKGNLFMLKILGLWPAGVTYNLDLYSTYACVSTLVLTCGHNFFQIINIYFIFPDLAAIADTIFVTLSEILAAMKTYHVLQNMQVLKKLMLDINEDYFQPRNSAQIKMIESSLNFWKKTSTIFWSMGSGAVFFWAVYPILDGSVKENRLPFLAWYPYNTTISPLYEITYVYQIISVAFIASTSLAVGTLIAALNVFIGAQCDILCDNLKYSVKGRSVNNSRKTLLCCIKHHKRILRFADDSNKFFSWIAFVQFFISGASIGITMFRLSIVVPFSSEFFSLLMFEIGVLVEIFMFCWFANEVEIKSANIPLAIFHSEWLKITDNFKQDISFFLMRSQKSIKISALGLFYLSLDTFVKILRTSWSYFALLNQFSA</sequence>
<dbReference type="Proteomes" id="UP001168821">
    <property type="component" value="Unassembled WGS sequence"/>
</dbReference>
<keyword evidence="7 10" id="KW-0472">Membrane</keyword>
<evidence type="ECO:0000256" key="5">
    <source>
        <dbReference type="ARBA" id="ARBA00022725"/>
    </source>
</evidence>
<keyword evidence="3 10" id="KW-0716">Sensory transduction</keyword>
<comment type="subcellular location">
    <subcellularLocation>
        <location evidence="1 10">Cell membrane</location>
        <topology evidence="1 10">Multi-pass membrane protein</topology>
    </subcellularLocation>
</comment>
<proteinExistence type="inferred from homology"/>
<keyword evidence="5 10" id="KW-0552">Olfaction</keyword>
<dbReference type="GO" id="GO:0004984">
    <property type="term" value="F:olfactory receptor activity"/>
    <property type="evidence" value="ECO:0007669"/>
    <property type="project" value="InterPro"/>
</dbReference>
<comment type="caution">
    <text evidence="10">Lacks conserved residue(s) required for the propagation of feature annotation.</text>
</comment>
<keyword evidence="2" id="KW-1003">Cell membrane</keyword>
<evidence type="ECO:0000256" key="4">
    <source>
        <dbReference type="ARBA" id="ARBA00022692"/>
    </source>
</evidence>
<reference evidence="11" key="1">
    <citation type="journal article" date="2023" name="G3 (Bethesda)">
        <title>Whole genome assemblies of Zophobas morio and Tenebrio molitor.</title>
        <authorList>
            <person name="Kaur S."/>
            <person name="Stinson S.A."/>
            <person name="diCenzo G.C."/>
        </authorList>
    </citation>
    <scope>NUCLEOTIDE SEQUENCE</scope>
    <source>
        <strain evidence="11">QUZm001</strain>
    </source>
</reference>
<feature type="transmembrane region" description="Helical" evidence="10">
    <location>
        <begin position="12"/>
        <end position="31"/>
    </location>
</feature>
<name>A0AA38I4L7_9CUCU</name>
<dbReference type="PANTHER" id="PTHR21137">
    <property type="entry name" value="ODORANT RECEPTOR"/>
    <property type="match status" value="1"/>
</dbReference>
<protein>
    <recommendedName>
        <fullName evidence="10">Odorant receptor</fullName>
    </recommendedName>
</protein>
<organism evidence="11 12">
    <name type="scientific">Zophobas morio</name>
    <dbReference type="NCBI Taxonomy" id="2755281"/>
    <lineage>
        <taxon>Eukaryota</taxon>
        <taxon>Metazoa</taxon>
        <taxon>Ecdysozoa</taxon>
        <taxon>Arthropoda</taxon>
        <taxon>Hexapoda</taxon>
        <taxon>Insecta</taxon>
        <taxon>Pterygota</taxon>
        <taxon>Neoptera</taxon>
        <taxon>Endopterygota</taxon>
        <taxon>Coleoptera</taxon>
        <taxon>Polyphaga</taxon>
        <taxon>Cucujiformia</taxon>
        <taxon>Tenebrionidae</taxon>
        <taxon>Zophobas</taxon>
    </lineage>
</organism>
<evidence type="ECO:0000256" key="7">
    <source>
        <dbReference type="ARBA" id="ARBA00023136"/>
    </source>
</evidence>
<keyword evidence="4 10" id="KW-0812">Transmembrane</keyword>